<evidence type="ECO:0000256" key="2">
    <source>
        <dbReference type="ARBA" id="ARBA00022723"/>
    </source>
</evidence>
<feature type="repeat" description="CSPG" evidence="8">
    <location>
        <begin position="1535"/>
        <end position="1624"/>
    </location>
</feature>
<dbReference type="Pfam" id="PF03160">
    <property type="entry name" value="Calx-beta"/>
    <property type="match status" value="2"/>
</dbReference>
<feature type="repeat" description="CSPG" evidence="8">
    <location>
        <begin position="1304"/>
        <end position="1402"/>
    </location>
</feature>
<feature type="repeat" description="CSPG" evidence="8">
    <location>
        <begin position="700"/>
        <end position="806"/>
    </location>
</feature>
<evidence type="ECO:0000256" key="6">
    <source>
        <dbReference type="ARBA" id="ARBA00022889"/>
    </source>
</evidence>
<feature type="domain" description="Calx-beta" evidence="11">
    <location>
        <begin position="2000"/>
        <end position="2106"/>
    </location>
</feature>
<dbReference type="PANTHER" id="PTHR45739:SF5">
    <property type="entry name" value="FRAS1-RELATED EXTRACELLULAR MATRIX PROTEIN 3"/>
    <property type="match status" value="1"/>
</dbReference>
<keyword evidence="5" id="KW-0106">Calcium</keyword>
<dbReference type="Gene3D" id="2.60.40.2030">
    <property type="match status" value="3"/>
</dbReference>
<keyword evidence="3 10" id="KW-0732">Signal</keyword>
<dbReference type="Ensembl" id="ENSFCTT00005001795.1">
    <property type="protein sequence ID" value="ENSFCTP00005000944.1"/>
    <property type="gene ID" value="ENSFCTG00005000682.1"/>
</dbReference>
<sequence length="2206" mass="244738">MAGTSRRPAGTPRQLAAALAYVLLSCPVLHGQVPSPGTEDHPALYWPTWGAPGLSSPDGPSVLIANPGLRVPVGRSLWLDPLRDLVIRVQPGDWCEVTVLEALPLSHGALSPGRFPCAFGPRQVQYTHFGSRSPGRARVRLQLRYDAPTYTLALPFTLAVDVVFPQPELVMRNRPLAVEKLRGWSHAIDKRVLDFASLASAGSAPSRCRLTLLPPQGGPLPKYGRLVDAMGAPLPRGKGVDCEAFVRAGVRYQHTATTLSPSRDYVPFMAELLGPEDRGVGSAEVLLREHFQLLVNIRDGVENTAPRPSFVALMMMEVNQFLLTALTPDALAAEDTESDPDDLVFNILNAPTTTGGHEGYVVSTDDPLGLPVSFFTQRELRELKIAYQPPTKKLDSEQLFQLELEVVDGDGATSDPFAFMVIMKPANTLAPVARYNRGLLLFEGQSKPLSSTHSLQISDNDNLEEVTVTAVRGLRHGQLMVLGAPAGCKHFTPVDLAAGRVVYQHDGSNTYSDNIIFRMEDGHHQVEFLFPVTVIPVDDEPPKVKANTGLSVTEGHVVQISPFVLSATDTDSEDSTIHFVLEDQPLEGKKEEGGRDLAPGSSYSSQYQGEMLLRQSEPPQSPEDEDWSYVEREGLYEKVVTEWLQQDIMGGKLFYRYLGPHSPQPVVARLTFRVQDDHEPPNLSNQHFFTVRVQPVDLKSPELFPGTTLEMTVQQYQLTHFQKKFLQYTDEDSDDQNLWYTLLTPPTDTDDNHQVLAGEIVLTDSPDMPIMRFTQAQVNLHQVAYQPPQKMLGVARRVVQFTYRVEDAAGNSVPGTFTLFLKPVDNQPPKVTNRGFTVLEGESFILSRNELGVIDPDTDVDQIVFILVWGPQHGHLYYLNKHMTPGELFMQADVINGSVSYQHSRDQTTNDTFHLEVSDGVHHIPITIQISVHPTTADKTPRISITGGPLLDVSIDVLENRAAEITMGIIHGKKKGTDGLMLSFILEDSPKLGTILVHGLPAERFTQEDLISGAVVYVHTGGEVGFQKQHDAFSLTLSKGSYQWLVGNSIVERVQVQVVVLPVDNVAPKVSVAESYIVDEGGKSPLTLQHLSIEDVDTPQDEILCTVTSQPASGYLENIAPAPGSKESRAGSPISAFSISDVQVRHINYVQSIHKGVEPQKDQFTFYCSDGINFSPNVVFPIIILPTNDEQPELFAGEFVVLEGMSLVIDTPLLNGADADFPQNELHFQLTALPQHGRIVQQLATGSQPIHSFTLQEIQEASTIVYEHDDSETTEDSFEVWLSDGKHVTHRKVPIVVILVDDETPQLTINDGLEVETRHTKVITNWVLKATDLDSDEKSLSFVLRSGPQQGLLQRLRKPRGEVRNNLTLGMNFTQDEINRGLICYTHTGQEGVLDIVKFDVTDGINPLIDRSFYITVGSLDRVSPEVVSKGITLTEGGRVTLTTNLLSTSDINSPNEQLHFRVTRAPSLGHLESSDHSGKPIASFTQLQLAGNKICYVHTSNDEIKMDSFEFQVTDGHNPVFRTFRIYIIDVDDKKPILTIHKLMLQEGESKQITPFELTVEDKDTPDDLLLFTITQLPIHGRILYNGHHPVTTFTKQDLNDNLISYWHDGSEATEDCFSLTVTDGTHADFYVFPDTVLETHKPQVMRIHISSLDNRLPQIAINRGASALKRLHTGHMSFLITSRSLRTEDQNSVHGLLKYKVTRGPEHGFIINTGLGNKSTRVFTQADIDESRICYVLNEGSKATKDLFYFSVEDNGGNKLTHQPFHLNWAWISLEKEYYIVDEDSTFLEVTLMRRGYLEETSFISIVTKDETAKKDKDFKGKSQKHVQFSPGQTTAKWRVRIMSDNKYEASETFQIILLNPVMAALEFPEMATVEIVDPEDESTVYIPEAEYKIEEHVGELLIPVRRSGDSSQELMVICSTHEGSASGSIPSTALSFSDYVSRPEDGASILHFDKDEAEKSCRVLIIDDSLYEEEESFSVSLSLPVGGRLGAQFPTTKVVILADPNDEPTLHFGNAEYHVDESAGSLEICVWRTGPDLSQASSVTVRSRKTEPASAEAGIDYVGISRNLGFAPGVHMQIFQVTILDDLGQPILEGPERFELVLQMPVGAVLGEPNKTTIFINDTITDLSRVQFKEPNLQEHCLKKTSSQAQSFYWSRGDTSCQSIHCCTHQVSAQLMMDHEEQPNTDDSTIHFLPGKHSANFLP</sequence>
<feature type="repeat" description="CSPG" evidence="8">
    <location>
        <begin position="946"/>
        <end position="1038"/>
    </location>
</feature>
<keyword evidence="13" id="KW-1185">Reference proteome</keyword>
<feature type="compositionally biased region" description="Basic and acidic residues" evidence="9">
    <location>
        <begin position="586"/>
        <end position="595"/>
    </location>
</feature>
<dbReference type="InterPro" id="IPR051561">
    <property type="entry name" value="FRAS1_ECM"/>
</dbReference>
<feature type="domain" description="Calx-beta" evidence="11">
    <location>
        <begin position="1874"/>
        <end position="1985"/>
    </location>
</feature>
<feature type="chain" id="PRO_5046843601" description="Calx-beta domain-containing protein" evidence="10">
    <location>
        <begin position="32"/>
        <end position="2206"/>
    </location>
</feature>
<accession>A0ABI7VSY3</accession>
<feature type="domain" description="Calx-beta" evidence="11">
    <location>
        <begin position="1762"/>
        <end position="1861"/>
    </location>
</feature>
<evidence type="ECO:0000256" key="9">
    <source>
        <dbReference type="SAM" id="MobiDB-lite"/>
    </source>
</evidence>
<evidence type="ECO:0000256" key="7">
    <source>
        <dbReference type="ARBA" id="ARBA00023180"/>
    </source>
</evidence>
<evidence type="ECO:0000256" key="5">
    <source>
        <dbReference type="ARBA" id="ARBA00022837"/>
    </source>
</evidence>
<dbReference type="Proteomes" id="UP000823872">
    <property type="component" value="Chromosome B1"/>
</dbReference>
<reference evidence="12 13" key="1">
    <citation type="submission" date="2021-02" db="EMBL/GenBank/DDBJ databases">
        <title>Safari Cat Assemblies.</title>
        <authorList>
            <person name="Bredemeyer K.R."/>
            <person name="Murphy W.J."/>
        </authorList>
    </citation>
    <scope>NUCLEOTIDE SEQUENCE [LARGE SCALE GENOMIC DNA]</scope>
</reference>
<evidence type="ECO:0000313" key="13">
    <source>
        <dbReference type="Proteomes" id="UP000823872"/>
    </source>
</evidence>
<dbReference type="Pfam" id="PF19309">
    <property type="entry name" value="Frem_N"/>
    <property type="match status" value="1"/>
</dbReference>
<keyword evidence="4" id="KW-0677">Repeat</keyword>
<feature type="repeat" description="CSPG" evidence="8">
    <location>
        <begin position="1190"/>
        <end position="1283"/>
    </location>
</feature>
<reference evidence="12" key="3">
    <citation type="submission" date="2025-09" db="UniProtKB">
        <authorList>
            <consortium name="Ensembl"/>
        </authorList>
    </citation>
    <scope>IDENTIFICATION</scope>
    <source>
        <strain evidence="12">breed Abyssinian</strain>
    </source>
</reference>
<dbReference type="SMART" id="SM00237">
    <property type="entry name" value="Calx_beta"/>
    <property type="match status" value="3"/>
</dbReference>
<feature type="repeat" description="CSPG" evidence="8">
    <location>
        <begin position="1067"/>
        <end position="1169"/>
    </location>
</feature>
<dbReference type="Pfam" id="PF16184">
    <property type="entry name" value="Cadherin_3"/>
    <property type="match status" value="11"/>
</dbReference>
<feature type="repeat" description="CSPG" evidence="8">
    <location>
        <begin position="827"/>
        <end position="918"/>
    </location>
</feature>
<protein>
    <recommendedName>
        <fullName evidence="11">Calx-beta domain-containing protein</fullName>
    </recommendedName>
</protein>
<dbReference type="GeneTree" id="ENSGT00940000162501"/>
<dbReference type="PANTHER" id="PTHR45739">
    <property type="entry name" value="MATRIX PROTEIN, PUTATIVE-RELATED"/>
    <property type="match status" value="1"/>
</dbReference>
<dbReference type="PROSITE" id="PS51257">
    <property type="entry name" value="PROKAR_LIPOPROTEIN"/>
    <property type="match status" value="1"/>
</dbReference>
<reference evidence="12" key="2">
    <citation type="submission" date="2025-08" db="UniProtKB">
        <authorList>
            <consortium name="Ensembl"/>
        </authorList>
    </citation>
    <scope>IDENTIFICATION</scope>
    <source>
        <strain evidence="12">breed Abyssinian</strain>
    </source>
</reference>
<organism evidence="12 13">
    <name type="scientific">Felis catus</name>
    <name type="common">Cat</name>
    <name type="synonym">Felis silvestris catus</name>
    <dbReference type="NCBI Taxonomy" id="9685"/>
    <lineage>
        <taxon>Eukaryota</taxon>
        <taxon>Metazoa</taxon>
        <taxon>Chordata</taxon>
        <taxon>Craniata</taxon>
        <taxon>Vertebrata</taxon>
        <taxon>Euteleostomi</taxon>
        <taxon>Mammalia</taxon>
        <taxon>Eutheria</taxon>
        <taxon>Laurasiatheria</taxon>
        <taxon>Carnivora</taxon>
        <taxon>Feliformia</taxon>
        <taxon>Felidae</taxon>
        <taxon>Felinae</taxon>
        <taxon>Felis</taxon>
    </lineage>
</organism>
<keyword evidence="2" id="KW-0479">Metal-binding</keyword>
<evidence type="ECO:0000313" key="12">
    <source>
        <dbReference type="Ensembl" id="ENSFCTP00005000944.1"/>
    </source>
</evidence>
<evidence type="ECO:0000256" key="1">
    <source>
        <dbReference type="ARBA" id="ARBA00005529"/>
    </source>
</evidence>
<feature type="repeat" description="CSPG" evidence="8">
    <location>
        <begin position="430"/>
        <end position="520"/>
    </location>
</feature>
<evidence type="ECO:0000256" key="4">
    <source>
        <dbReference type="ARBA" id="ARBA00022737"/>
    </source>
</evidence>
<dbReference type="InterPro" id="IPR039005">
    <property type="entry name" value="CSPG_rpt"/>
</dbReference>
<proteinExistence type="inferred from homology"/>
<feature type="repeat" description="CSPG" evidence="8">
    <location>
        <begin position="1423"/>
        <end position="1515"/>
    </location>
</feature>
<feature type="signal peptide" evidence="10">
    <location>
        <begin position="1"/>
        <end position="31"/>
    </location>
</feature>
<evidence type="ECO:0000259" key="11">
    <source>
        <dbReference type="SMART" id="SM00237"/>
    </source>
</evidence>
<dbReference type="PROSITE" id="PS51854">
    <property type="entry name" value="CSPG"/>
    <property type="match status" value="12"/>
</dbReference>
<evidence type="ECO:0000256" key="10">
    <source>
        <dbReference type="SAM" id="SignalP"/>
    </source>
</evidence>
<name>A0ABI7VSY3_FELCA</name>
<dbReference type="InterPro" id="IPR045658">
    <property type="entry name" value="FRAS1-rel_N"/>
</dbReference>
<keyword evidence="6" id="KW-0130">Cell adhesion</keyword>
<comment type="similarity">
    <text evidence="1">Belongs to the FRAS1 family.</text>
</comment>
<feature type="repeat" description="CSPG" evidence="8">
    <location>
        <begin position="541"/>
        <end position="675"/>
    </location>
</feature>
<evidence type="ECO:0000256" key="3">
    <source>
        <dbReference type="ARBA" id="ARBA00022729"/>
    </source>
</evidence>
<feature type="region of interest" description="Disordered" evidence="9">
    <location>
        <begin position="583"/>
        <end position="605"/>
    </location>
</feature>
<feature type="repeat" description="CSPG" evidence="8">
    <location>
        <begin position="307"/>
        <end position="407"/>
    </location>
</feature>
<keyword evidence="7" id="KW-0325">Glycoprotein</keyword>
<feature type="repeat" description="CSPG" evidence="8">
    <location>
        <begin position="1658"/>
        <end position="1755"/>
    </location>
</feature>
<dbReference type="InterPro" id="IPR003644">
    <property type="entry name" value="Calx_beta"/>
</dbReference>
<dbReference type="SUPFAM" id="SSF141072">
    <property type="entry name" value="CalX-like"/>
    <property type="match status" value="3"/>
</dbReference>
<dbReference type="InterPro" id="IPR038081">
    <property type="entry name" value="CalX-like_sf"/>
</dbReference>
<evidence type="ECO:0000256" key="8">
    <source>
        <dbReference type="PROSITE-ProRule" id="PRU01201"/>
    </source>
</evidence>